<feature type="region of interest" description="Disordered" evidence="1">
    <location>
        <begin position="1"/>
        <end position="51"/>
    </location>
</feature>
<sequence>MYKQLEPQLERDDIEDPDPDFHTKNWPPRLLKPASTQPPTPESKSERSLFPLSRCGYGPQNFTFLAYPDPYIGLGFEWGKVTKAELETESEQRYQQLMLIWHPDNANVTGLDSWQHLHIETKITRMYNSLKRDIKYMELVQYHRPA</sequence>
<dbReference type="OrthoDB" id="10416937at2759"/>
<dbReference type="EMBL" id="JH767569">
    <property type="protein sequence ID" value="EON64556.1"/>
    <property type="molecule type" value="Genomic_DNA"/>
</dbReference>
<evidence type="ECO:0000313" key="2">
    <source>
        <dbReference type="EMBL" id="EON64556.1"/>
    </source>
</evidence>
<dbReference type="HOGENOM" id="CLU_1777326_0_0_1"/>
<organism evidence="2 3">
    <name type="scientific">Coniosporium apollinis (strain CBS 100218)</name>
    <name type="common">Rock-inhabiting black yeast</name>
    <dbReference type="NCBI Taxonomy" id="1168221"/>
    <lineage>
        <taxon>Eukaryota</taxon>
        <taxon>Fungi</taxon>
        <taxon>Dikarya</taxon>
        <taxon>Ascomycota</taxon>
        <taxon>Pezizomycotina</taxon>
        <taxon>Dothideomycetes</taxon>
        <taxon>Dothideomycetes incertae sedis</taxon>
        <taxon>Coniosporium</taxon>
    </lineage>
</organism>
<proteinExistence type="predicted"/>
<dbReference type="RefSeq" id="XP_007779873.1">
    <property type="nucleotide sequence ID" value="XM_007781683.1"/>
</dbReference>
<reference evidence="3" key="1">
    <citation type="submission" date="2012-06" db="EMBL/GenBank/DDBJ databases">
        <title>The genome sequence of Coniosporium apollinis CBS 100218.</title>
        <authorList>
            <consortium name="The Broad Institute Genome Sequencing Platform"/>
            <person name="Cuomo C."/>
            <person name="Gorbushina A."/>
            <person name="Noack S."/>
            <person name="Walker B."/>
            <person name="Young S.K."/>
            <person name="Zeng Q."/>
            <person name="Gargeya S."/>
            <person name="Fitzgerald M."/>
            <person name="Haas B."/>
            <person name="Abouelleil A."/>
            <person name="Alvarado L."/>
            <person name="Arachchi H.M."/>
            <person name="Berlin A.M."/>
            <person name="Chapman S.B."/>
            <person name="Goldberg J."/>
            <person name="Griggs A."/>
            <person name="Gujja S."/>
            <person name="Hansen M."/>
            <person name="Howarth C."/>
            <person name="Imamovic A."/>
            <person name="Larimer J."/>
            <person name="McCowan C."/>
            <person name="Montmayeur A."/>
            <person name="Murphy C."/>
            <person name="Neiman D."/>
            <person name="Pearson M."/>
            <person name="Priest M."/>
            <person name="Roberts A."/>
            <person name="Saif S."/>
            <person name="Shea T."/>
            <person name="Sisk P."/>
            <person name="Sykes S."/>
            <person name="Wortman J."/>
            <person name="Nusbaum C."/>
            <person name="Birren B."/>
        </authorList>
    </citation>
    <scope>NUCLEOTIDE SEQUENCE [LARGE SCALE GENOMIC DNA]</scope>
    <source>
        <strain evidence="3">CBS 100218</strain>
    </source>
</reference>
<accession>R7YSD5</accession>
<dbReference type="AlphaFoldDB" id="R7YSD5"/>
<dbReference type="GeneID" id="19901100"/>
<keyword evidence="3" id="KW-1185">Reference proteome</keyword>
<gene>
    <name evidence="2" type="ORF">W97_03789</name>
</gene>
<dbReference type="Proteomes" id="UP000016924">
    <property type="component" value="Unassembled WGS sequence"/>
</dbReference>
<name>R7YSD5_CONA1</name>
<evidence type="ECO:0000313" key="3">
    <source>
        <dbReference type="Proteomes" id="UP000016924"/>
    </source>
</evidence>
<protein>
    <recommendedName>
        <fullName evidence="4">J domain-containing protein</fullName>
    </recommendedName>
</protein>
<evidence type="ECO:0008006" key="4">
    <source>
        <dbReference type="Google" id="ProtNLM"/>
    </source>
</evidence>
<evidence type="ECO:0000256" key="1">
    <source>
        <dbReference type="SAM" id="MobiDB-lite"/>
    </source>
</evidence>